<evidence type="ECO:0000313" key="2">
    <source>
        <dbReference type="EMBL" id="VDI17211.1"/>
    </source>
</evidence>
<sequence>MLSAAECNEEISTNLIEQVSSISLRKPSSTTVAKSLVDILNPVFQSNFQTSFETAMAESHNLSPKESSKDKRKSLEAILKDTTKSVSSCTQQNDKDLTVLLSSGKSFQQHDRERMAFFIPKEEALTRMTNKIDQELSGKIKPRQPFGSYDMYTFDKQKFIYEMKSINEGSNVNWSMIARKYNIMNKENKIPKNAGQIAMNFAKDNGINVNNFNIQSRISGRDYLRRVRRAKSRLLKSRISLATPRPSKQLKGIVRSQISKGIINIGINIAPKMFKFSTINKEGQLIELNKQIYGRKIPLQDIILAENKRLDNAGVLRVTSDEEYNSMTLHNIQNRLTTLDINAEHDIETLKKVLKDVERTRYLKIWHDYSDILNHTYVNCMVSYMYDPANFLTTAEFSKKHPTMKEIDVQKVVEKPQLYILGQSASTDKDQITYTETRLDDITKLANGTMYKGVHFYDKLRIFSGDNPARQFEAGHKRGGNYSCLCGTASKNHINQESCYLQKPLSLDQRRQTVVNGVCWKKMETGIINPFQNLKKDELIDELEYRGIDTYNMDKPSLQENLNEILHGICRPPALMLLEPTKSAEDLNIGSYEVLQCEPLHDICNLVHNILIELPHHADLPKTKQDLESFSNKAIGEKNQLKGSDARCFAIKLAKYVEKLFIANEVSKEIHDMINILVEIIQIAYSSEQSRTPKNILRLFNLTFLFGLLTKTVIGIPVKMSTRKFYGNHYHSIATHLPQIYRTMNTKSILTEDEERSFGALRKISEATTNRKPGFIVDNAIIRYKAQQNSDDRADALQKQESEISRLSKHLTKMPNTKISKKMLTEKSSLLQTHMSRIADFFVAGKGVWWHYEGCDVVFHDGQDEVPIRPEGPQKSHFRSSSVLSEIERCEKIWLDCLNKFEKKELSLPLLKIRTRNKDGKLVFHYNTNNSDLESQSDNETRTIDSPELETPGSEEKLDVFDPLLTVETIQSGHDSCTIRSAELEEDKQQEENDVVAPLLNNVTLQSGHDSCTNRSAELEKVKQHNEIDMTDAKKIRNIDVKEMYRSYIKGNDSDNDDIDPFGLHEEIENTNNPRSVSSISTKQTDKISATILVETLLGSTEDVKNFQKYRRMASEHVGNKLILQQYETAKAKVGFKLLGIYNKMKLFPNDLTMLQQLKNMLEHWGKESEKRCNVFFLIYCTCINVDIYI</sequence>
<proteinExistence type="predicted"/>
<dbReference type="EMBL" id="UYJE01003189">
    <property type="protein sequence ID" value="VDI17211.1"/>
    <property type="molecule type" value="Genomic_DNA"/>
</dbReference>
<gene>
    <name evidence="2" type="ORF">MGAL_10B063211</name>
</gene>
<accession>A0A8B6D9V0</accession>
<feature type="region of interest" description="Disordered" evidence="1">
    <location>
        <begin position="929"/>
        <end position="955"/>
    </location>
</feature>
<dbReference type="AlphaFoldDB" id="A0A8B6D9V0"/>
<feature type="compositionally biased region" description="Polar residues" evidence="1">
    <location>
        <begin position="929"/>
        <end position="938"/>
    </location>
</feature>
<dbReference type="Proteomes" id="UP000596742">
    <property type="component" value="Unassembled WGS sequence"/>
</dbReference>
<name>A0A8B6D9V0_MYTGA</name>
<evidence type="ECO:0000256" key="1">
    <source>
        <dbReference type="SAM" id="MobiDB-lite"/>
    </source>
</evidence>
<comment type="caution">
    <text evidence="2">The sequence shown here is derived from an EMBL/GenBank/DDBJ whole genome shotgun (WGS) entry which is preliminary data.</text>
</comment>
<protein>
    <submittedName>
        <fullName evidence="2">Uncharacterized protein</fullName>
    </submittedName>
</protein>
<evidence type="ECO:0000313" key="3">
    <source>
        <dbReference type="Proteomes" id="UP000596742"/>
    </source>
</evidence>
<reference evidence="2" key="1">
    <citation type="submission" date="2018-11" db="EMBL/GenBank/DDBJ databases">
        <authorList>
            <person name="Alioto T."/>
            <person name="Alioto T."/>
        </authorList>
    </citation>
    <scope>NUCLEOTIDE SEQUENCE</scope>
</reference>
<keyword evidence="3" id="KW-1185">Reference proteome</keyword>
<dbReference type="OrthoDB" id="5986221at2759"/>
<organism evidence="2 3">
    <name type="scientific">Mytilus galloprovincialis</name>
    <name type="common">Mediterranean mussel</name>
    <dbReference type="NCBI Taxonomy" id="29158"/>
    <lineage>
        <taxon>Eukaryota</taxon>
        <taxon>Metazoa</taxon>
        <taxon>Spiralia</taxon>
        <taxon>Lophotrochozoa</taxon>
        <taxon>Mollusca</taxon>
        <taxon>Bivalvia</taxon>
        <taxon>Autobranchia</taxon>
        <taxon>Pteriomorphia</taxon>
        <taxon>Mytilida</taxon>
        <taxon>Mytiloidea</taxon>
        <taxon>Mytilidae</taxon>
        <taxon>Mytilinae</taxon>
        <taxon>Mytilus</taxon>
    </lineage>
</organism>